<dbReference type="Pfam" id="PF00613">
    <property type="entry name" value="PI3Ka"/>
    <property type="match status" value="1"/>
</dbReference>
<dbReference type="PROSITE" id="PS50290">
    <property type="entry name" value="PI3_4_KINASE_3"/>
    <property type="match status" value="1"/>
</dbReference>
<dbReference type="InterPro" id="IPR002420">
    <property type="entry name" value="PI3K-type_C2_dom"/>
</dbReference>
<dbReference type="AlphaFoldDB" id="A0A0N4UIF9"/>
<accession>A0A0N4UIF9</accession>
<keyword evidence="4" id="KW-0067">ATP-binding</keyword>
<evidence type="ECO:0000259" key="8">
    <source>
        <dbReference type="PROSITE" id="PS51545"/>
    </source>
</evidence>
<evidence type="ECO:0000313" key="14">
    <source>
        <dbReference type="WBParaSite" id="DME_0000739201-mRNA-1"/>
    </source>
</evidence>
<dbReference type="GO" id="GO:0043491">
    <property type="term" value="P:phosphatidylinositol 3-kinase/protein kinase B signal transduction"/>
    <property type="evidence" value="ECO:0007669"/>
    <property type="project" value="TreeGrafter"/>
</dbReference>
<dbReference type="InterPro" id="IPR003113">
    <property type="entry name" value="PI3K_ABD"/>
</dbReference>
<dbReference type="InterPro" id="IPR018936">
    <property type="entry name" value="PI3/4_kinase_CS"/>
</dbReference>
<comment type="similarity">
    <text evidence="5">Belongs to the PI3/PI4-kinase family.</text>
</comment>
<dbReference type="OrthoDB" id="67688at2759"/>
<dbReference type="Proteomes" id="UP000274756">
    <property type="component" value="Unassembled WGS sequence"/>
</dbReference>
<dbReference type="InterPro" id="IPR015433">
    <property type="entry name" value="PI3/4_kinase"/>
</dbReference>
<dbReference type="InterPro" id="IPR016024">
    <property type="entry name" value="ARM-type_fold"/>
</dbReference>
<dbReference type="GO" id="GO:0035005">
    <property type="term" value="F:1-phosphatidylinositol-4-phosphate 3-kinase activity"/>
    <property type="evidence" value="ECO:0007669"/>
    <property type="project" value="TreeGrafter"/>
</dbReference>
<dbReference type="InterPro" id="IPR042236">
    <property type="entry name" value="PI3K_accessory_sf"/>
</dbReference>
<dbReference type="PROSITE" id="PS51547">
    <property type="entry name" value="C2_PI3K"/>
    <property type="match status" value="1"/>
</dbReference>
<dbReference type="SUPFAM" id="SSF56112">
    <property type="entry name" value="Protein kinase-like (PK-like)"/>
    <property type="match status" value="1"/>
</dbReference>
<evidence type="ECO:0000313" key="13">
    <source>
        <dbReference type="Proteomes" id="UP000274756"/>
    </source>
</evidence>
<evidence type="ECO:0000259" key="9">
    <source>
        <dbReference type="PROSITE" id="PS51546"/>
    </source>
</evidence>
<evidence type="ECO:0000313" key="12">
    <source>
        <dbReference type="Proteomes" id="UP000038040"/>
    </source>
</evidence>
<reference evidence="11 13" key="2">
    <citation type="submission" date="2018-11" db="EMBL/GenBank/DDBJ databases">
        <authorList>
            <consortium name="Pathogen Informatics"/>
        </authorList>
    </citation>
    <scope>NUCLEOTIDE SEQUENCE [LARGE SCALE GENOMIC DNA]</scope>
</reference>
<dbReference type="Gene3D" id="2.60.40.150">
    <property type="entry name" value="C2 domain"/>
    <property type="match status" value="1"/>
</dbReference>
<reference evidence="14" key="1">
    <citation type="submission" date="2017-02" db="UniProtKB">
        <authorList>
            <consortium name="WormBaseParasite"/>
        </authorList>
    </citation>
    <scope>IDENTIFICATION</scope>
</reference>
<name>A0A0N4UIF9_DRAME</name>
<keyword evidence="3" id="KW-0418">Kinase</keyword>
<dbReference type="SMART" id="SM00146">
    <property type="entry name" value="PI3Kc"/>
    <property type="match status" value="1"/>
</dbReference>
<dbReference type="InterPro" id="IPR000341">
    <property type="entry name" value="PI3K_Ras-bd_dom"/>
</dbReference>
<keyword evidence="13" id="KW-1185">Reference proteome</keyword>
<feature type="domain" description="PI3K-RBD" evidence="9">
    <location>
        <begin position="196"/>
        <end position="311"/>
    </location>
</feature>
<dbReference type="GO" id="GO:0005524">
    <property type="term" value="F:ATP binding"/>
    <property type="evidence" value="ECO:0007669"/>
    <property type="project" value="UniProtKB-KW"/>
</dbReference>
<dbReference type="FunFam" id="1.10.1070.11:FF:000001">
    <property type="entry name" value="Phosphatidylinositol 4,5-bisphosphate 3-kinase catalytic subunit"/>
    <property type="match status" value="1"/>
</dbReference>
<dbReference type="Gene3D" id="1.10.1070.11">
    <property type="entry name" value="Phosphatidylinositol 3-/4-kinase, catalytic domain"/>
    <property type="match status" value="1"/>
</dbReference>
<sequence length="1082" mass="126220">MLTLKETCAQDSPDVWSMVECGQIDPGIDADLDIMLPNGFVIAIQFSTDKTLLLLKEEVFDRAKRLPLFNLLLFPSDYIFFTIGSSGDYDELYDETRTIFSLQLFVPLLCLKEREGNNEEKALSHDIGLAIGHPLSNIESKLTYDYECYRMDLYKVMEEAIKNRGVNGYSHYAFPEEVSSEFDSDIPSQLKSKIQVADLFIEIWYRSREDEINKDDSNCVFVKLRKIIGARTTDIVANAVQELLRQHKIAIDQPPSEFLLQIVGQQCFVTKDMKITSFEFLSCSSKSTEVWFQYVRSCFENYRIPKFLLRRKDIVLIDFPVPPLPLKPSWTKAYEERLNKPYQNMKRLCLWELDDNLKIRVCSASHITISDIDRIYVRATIYHGHILIVSKESEYVRPSNPRWPNGWIDFDFYLKDLPYSVQICLSLIAVKEKKKEEHSGIGWVNIRLFNWNDEMLQGKKLFYLWPFPKHCTDFTNPLGQIGSNDNKDAARLEIEFFDYDYIVEFPSSDLIYKYIEKMNIRNSTITPSPPILKASSSEITQLMDLAVLDGEKLSIKQQQFIWSMREFISVNMPDLLPLLAGCMYIWITRDRFAKFYELLDRWAPIRPETAIILLDFKYPDRKIREFAVKCLDDNLDNDRLHLYIMPLVQALKLEPYAVCALSRMLLKRALCNYRIGHIFFWLLRSEIAQIGEVGEELPRMYIRLSLLIEAYCRGNFIHMNSLLRQVDMVARLTSLSKLVKTFKDRDAAIKRLQLELSNFKEEMQNISSPLNLRDSLGILNIESCKVIGSAKLPLRLSWLNAEPLARLDNLTHQIIFKNGDDLRQDMLTLHVLRIMDALWKNQDYDMCLSIYEVLPMGRNVGMIYVVQNCNTLFEIQCAAKQLGSTFNMESSLINKWIRNYSEDSKFYLECVDRFTASCAGYSVATYVLGIKDRHQDNIMLAKDGRLFHIDFGHFLGHYKKKLGINRDRVPFVLTDHFLFVIAKGKSNFRENHEYKKFKQLCVEAYLVLHDHARLFISLFTMMFCMGLPELQKMEDINFLRTTLCVELDREEAIASFLKIFDEAFSGAWSTKTNWFFHSVKHL</sequence>
<evidence type="ECO:0000259" key="7">
    <source>
        <dbReference type="PROSITE" id="PS51544"/>
    </source>
</evidence>
<organism evidence="12 14">
    <name type="scientific">Dracunculus medinensis</name>
    <name type="common">Guinea worm</name>
    <dbReference type="NCBI Taxonomy" id="318479"/>
    <lineage>
        <taxon>Eukaryota</taxon>
        <taxon>Metazoa</taxon>
        <taxon>Ecdysozoa</taxon>
        <taxon>Nematoda</taxon>
        <taxon>Chromadorea</taxon>
        <taxon>Rhabditida</taxon>
        <taxon>Spirurina</taxon>
        <taxon>Dracunculoidea</taxon>
        <taxon>Dracunculidae</taxon>
        <taxon>Dracunculus</taxon>
    </lineage>
</organism>
<dbReference type="SMART" id="SM00142">
    <property type="entry name" value="PI3K_C2"/>
    <property type="match status" value="1"/>
</dbReference>
<dbReference type="Pfam" id="PF00454">
    <property type="entry name" value="PI3_PI4_kinase"/>
    <property type="match status" value="1"/>
</dbReference>
<dbReference type="Gene3D" id="1.25.40.70">
    <property type="entry name" value="Phosphatidylinositol 3-kinase, accessory domain (PIK)"/>
    <property type="match status" value="1"/>
</dbReference>
<evidence type="ECO:0000256" key="3">
    <source>
        <dbReference type="ARBA" id="ARBA00022777"/>
    </source>
</evidence>
<dbReference type="InterPro" id="IPR035892">
    <property type="entry name" value="C2_domain_sf"/>
</dbReference>
<dbReference type="Gene3D" id="3.10.20.770">
    <property type="match status" value="1"/>
</dbReference>
<dbReference type="GO" id="GO:0016303">
    <property type="term" value="F:1-phosphatidylinositol-3-kinase activity"/>
    <property type="evidence" value="ECO:0007669"/>
    <property type="project" value="TreeGrafter"/>
</dbReference>
<feature type="domain" description="PIK helical" evidence="8">
    <location>
        <begin position="529"/>
        <end position="714"/>
    </location>
</feature>
<dbReference type="WBParaSite" id="DME_0000739201-mRNA-1">
    <property type="protein sequence ID" value="DME_0000739201-mRNA-1"/>
    <property type="gene ID" value="DME_0000739201"/>
</dbReference>
<dbReference type="GO" id="GO:0005886">
    <property type="term" value="C:plasma membrane"/>
    <property type="evidence" value="ECO:0007669"/>
    <property type="project" value="TreeGrafter"/>
</dbReference>
<dbReference type="PROSITE" id="PS00916">
    <property type="entry name" value="PI3_4_KINASE_2"/>
    <property type="match status" value="1"/>
</dbReference>
<evidence type="ECO:0000256" key="1">
    <source>
        <dbReference type="ARBA" id="ARBA00022679"/>
    </source>
</evidence>
<dbReference type="SUPFAM" id="SSF49562">
    <property type="entry name" value="C2 domain (Calcium/lipid-binding domain, CaLB)"/>
    <property type="match status" value="1"/>
</dbReference>
<feature type="domain" description="PI3K-ABD" evidence="7">
    <location>
        <begin position="26"/>
        <end position="115"/>
    </location>
</feature>
<feature type="domain" description="PI3K/PI4K catalytic" evidence="6">
    <location>
        <begin position="780"/>
        <end position="1068"/>
    </location>
</feature>
<protein>
    <submittedName>
        <fullName evidence="14">Phosphatidylinositol 4,5-bisphosphate 3-kinase catalytic subunit</fullName>
    </submittedName>
</protein>
<dbReference type="InterPro" id="IPR029071">
    <property type="entry name" value="Ubiquitin-like_domsf"/>
</dbReference>
<dbReference type="SMART" id="SM00143">
    <property type="entry name" value="PI3K_p85B"/>
    <property type="match status" value="1"/>
</dbReference>
<evidence type="ECO:0000313" key="11">
    <source>
        <dbReference type="EMBL" id="VDN60057.1"/>
    </source>
</evidence>
<keyword evidence="1" id="KW-0808">Transferase</keyword>
<dbReference type="Pfam" id="PF02192">
    <property type="entry name" value="PI3K_p85B"/>
    <property type="match status" value="1"/>
</dbReference>
<dbReference type="SUPFAM" id="SSF54236">
    <property type="entry name" value="Ubiquitin-like"/>
    <property type="match status" value="1"/>
</dbReference>
<evidence type="ECO:0000256" key="2">
    <source>
        <dbReference type="ARBA" id="ARBA00022741"/>
    </source>
</evidence>
<dbReference type="STRING" id="318479.A0A0N4UIF9"/>
<dbReference type="GO" id="GO:0005737">
    <property type="term" value="C:cytoplasm"/>
    <property type="evidence" value="ECO:0007669"/>
    <property type="project" value="TreeGrafter"/>
</dbReference>
<dbReference type="Gene3D" id="3.30.1010.10">
    <property type="entry name" value="Phosphatidylinositol 3-kinase Catalytic Subunit, Chain A, domain 4"/>
    <property type="match status" value="1"/>
</dbReference>
<evidence type="ECO:0000259" key="6">
    <source>
        <dbReference type="PROSITE" id="PS50290"/>
    </source>
</evidence>
<gene>
    <name evidence="11" type="ORF">DME_LOCUS10030</name>
</gene>
<dbReference type="EMBL" id="UYYG01001200">
    <property type="protein sequence ID" value="VDN60057.1"/>
    <property type="molecule type" value="Genomic_DNA"/>
</dbReference>
<dbReference type="InterPro" id="IPR001263">
    <property type="entry name" value="PI3K_accessory_dom"/>
</dbReference>
<evidence type="ECO:0000256" key="5">
    <source>
        <dbReference type="PROSITE-ProRule" id="PRU00880"/>
    </source>
</evidence>
<dbReference type="PANTHER" id="PTHR10048:SF111">
    <property type="entry name" value="PHOSPHATIDYLINOSITOL 3-KINASE AGE-1"/>
    <property type="match status" value="1"/>
</dbReference>
<dbReference type="InterPro" id="IPR000403">
    <property type="entry name" value="PI3/4_kinase_cat_dom"/>
</dbReference>
<dbReference type="PANTHER" id="PTHR10048">
    <property type="entry name" value="PHOSPHATIDYLINOSITOL KINASE"/>
    <property type="match status" value="1"/>
</dbReference>
<dbReference type="InterPro" id="IPR036940">
    <property type="entry name" value="PI3/4_kinase_cat_sf"/>
</dbReference>
<evidence type="ECO:0000256" key="4">
    <source>
        <dbReference type="ARBA" id="ARBA00022840"/>
    </source>
</evidence>
<dbReference type="PROSITE" id="PS51545">
    <property type="entry name" value="PIK_HELICAL"/>
    <property type="match status" value="1"/>
</dbReference>
<dbReference type="SUPFAM" id="SSF48371">
    <property type="entry name" value="ARM repeat"/>
    <property type="match status" value="1"/>
</dbReference>
<feature type="domain" description="C2 PI3K-type" evidence="10">
    <location>
        <begin position="353"/>
        <end position="506"/>
    </location>
</feature>
<evidence type="ECO:0000259" key="10">
    <source>
        <dbReference type="PROSITE" id="PS51547"/>
    </source>
</evidence>
<dbReference type="Pfam" id="PF00792">
    <property type="entry name" value="PI3K_C2"/>
    <property type="match status" value="1"/>
</dbReference>
<proteinExistence type="inferred from homology"/>
<dbReference type="Proteomes" id="UP000038040">
    <property type="component" value="Unplaced"/>
</dbReference>
<keyword evidence="2" id="KW-0547">Nucleotide-binding</keyword>
<dbReference type="SMART" id="SM00145">
    <property type="entry name" value="PI3Ka"/>
    <property type="match status" value="1"/>
</dbReference>
<dbReference type="InterPro" id="IPR011009">
    <property type="entry name" value="Kinase-like_dom_sf"/>
</dbReference>
<dbReference type="PROSITE" id="PS51546">
    <property type="entry name" value="PI3K_RBD"/>
    <property type="match status" value="1"/>
</dbReference>
<dbReference type="GO" id="GO:0048015">
    <property type="term" value="P:phosphatidylinositol-mediated signaling"/>
    <property type="evidence" value="ECO:0007669"/>
    <property type="project" value="TreeGrafter"/>
</dbReference>
<dbReference type="GO" id="GO:0016477">
    <property type="term" value="P:cell migration"/>
    <property type="evidence" value="ECO:0007669"/>
    <property type="project" value="TreeGrafter"/>
</dbReference>
<dbReference type="GO" id="GO:0005942">
    <property type="term" value="C:phosphatidylinositol 3-kinase complex"/>
    <property type="evidence" value="ECO:0007669"/>
    <property type="project" value="TreeGrafter"/>
</dbReference>
<dbReference type="PROSITE" id="PS51544">
    <property type="entry name" value="PI3K_ABD"/>
    <property type="match status" value="1"/>
</dbReference>